<keyword evidence="4" id="KW-1185">Reference proteome</keyword>
<evidence type="ECO:0000256" key="1">
    <source>
        <dbReference type="SAM" id="MobiDB-lite"/>
    </source>
</evidence>
<evidence type="ECO:0000313" key="3">
    <source>
        <dbReference type="EMBL" id="CAG5104977.1"/>
    </source>
</evidence>
<dbReference type="PROSITE" id="PS52052">
    <property type="entry name" value="PEHE"/>
    <property type="match status" value="1"/>
</dbReference>
<feature type="compositionally biased region" description="Polar residues" evidence="1">
    <location>
        <begin position="18"/>
        <end position="29"/>
    </location>
</feature>
<dbReference type="Pfam" id="PF15275">
    <property type="entry name" value="PEHE"/>
    <property type="match status" value="1"/>
</dbReference>
<dbReference type="Gene3D" id="6.10.250.3170">
    <property type="match status" value="1"/>
</dbReference>
<protein>
    <submittedName>
        <fullName evidence="3">Oidioi.mRNA.OKI2018_I69.chr1.g1723.t1.cds</fullName>
    </submittedName>
</protein>
<reference evidence="3 4" key="1">
    <citation type="submission" date="2021-04" db="EMBL/GenBank/DDBJ databases">
        <authorList>
            <person name="Bliznina A."/>
        </authorList>
    </citation>
    <scope>NUCLEOTIDE SEQUENCE [LARGE SCALE GENOMIC DNA]</scope>
</reference>
<sequence length="377" mass="43036">MSDREEKDDKDEEEVSMLMSQCKNKSLENVSEHCTGAVQSPTISSICNSPLRPLSNNENSNSSPPGPSSRSRHSSMSGDHWVTPTLRKELAAALEQNAKLEERIKKLLAEIDEKDERIRILEEEHQRQFNAAAGFILSSPEPAPKRVRRPKRPKKVKKFIDDYDEDEFFHSFSPVSNEQAGPSTSVSLPSKMYRTQHKSRTYDILSGPPPTSNLKFERGISTTRVPYYRNIYSSADASIVMSTEKPQVPTWRVNEIKSDEEDDEPATDPEEDDLSDSVFLKRHEKAEEQERAIIKKDQSYQREQFYYSRLKKSTMPDPKSVKTLYPSFDEIEKISVTKSLPLSIWGSNLPKLVEQPFSLPWLTTMEEVKAKTSSTLT</sequence>
<feature type="compositionally biased region" description="Low complexity" evidence="1">
    <location>
        <begin position="48"/>
        <end position="63"/>
    </location>
</feature>
<feature type="region of interest" description="Disordered" evidence="1">
    <location>
        <begin position="251"/>
        <end position="277"/>
    </location>
</feature>
<evidence type="ECO:0000259" key="2">
    <source>
        <dbReference type="PROSITE" id="PS52052"/>
    </source>
</evidence>
<feature type="region of interest" description="Disordered" evidence="1">
    <location>
        <begin position="1"/>
        <end position="84"/>
    </location>
</feature>
<dbReference type="EMBL" id="OU015566">
    <property type="protein sequence ID" value="CAG5104977.1"/>
    <property type="molecule type" value="Genomic_DNA"/>
</dbReference>
<dbReference type="InterPro" id="IPR029332">
    <property type="entry name" value="PEHE_dom"/>
</dbReference>
<dbReference type="SMART" id="SM01300">
    <property type="entry name" value="PEHE"/>
    <property type="match status" value="1"/>
</dbReference>
<dbReference type="Proteomes" id="UP001158576">
    <property type="component" value="Chromosome 1"/>
</dbReference>
<dbReference type="PANTHER" id="PTHR21656:SF2">
    <property type="entry name" value="MALE-SPECIFIC LETHAL 1 HOMOLOG"/>
    <property type="match status" value="1"/>
</dbReference>
<evidence type="ECO:0000313" key="4">
    <source>
        <dbReference type="Proteomes" id="UP001158576"/>
    </source>
</evidence>
<accession>A0ABN7SSA1</accession>
<proteinExistence type="predicted"/>
<gene>
    <name evidence="3" type="ORF">OKIOD_LOCUS10488</name>
</gene>
<feature type="compositionally biased region" description="Polar residues" evidence="1">
    <location>
        <begin position="37"/>
        <end position="47"/>
    </location>
</feature>
<name>A0ABN7SSA1_OIKDI</name>
<organism evidence="3 4">
    <name type="scientific">Oikopleura dioica</name>
    <name type="common">Tunicate</name>
    <dbReference type="NCBI Taxonomy" id="34765"/>
    <lineage>
        <taxon>Eukaryota</taxon>
        <taxon>Metazoa</taxon>
        <taxon>Chordata</taxon>
        <taxon>Tunicata</taxon>
        <taxon>Appendicularia</taxon>
        <taxon>Copelata</taxon>
        <taxon>Oikopleuridae</taxon>
        <taxon>Oikopleura</taxon>
    </lineage>
</organism>
<feature type="compositionally biased region" description="Acidic residues" evidence="1">
    <location>
        <begin position="258"/>
        <end position="275"/>
    </location>
</feature>
<feature type="domain" description="PEHE" evidence="2">
    <location>
        <begin position="245"/>
        <end position="361"/>
    </location>
</feature>
<dbReference type="PANTHER" id="PTHR21656">
    <property type="entry name" value="MALE-SPECIFIC LETHAL-1 PROTEIN"/>
    <property type="match status" value="1"/>
</dbReference>
<dbReference type="InterPro" id="IPR026711">
    <property type="entry name" value="Msl-1"/>
</dbReference>